<evidence type="ECO:0000256" key="3">
    <source>
        <dbReference type="ARBA" id="ARBA00022806"/>
    </source>
</evidence>
<dbReference type="OrthoDB" id="10253254at2759"/>
<feature type="domain" description="Helicase ATP-binding" evidence="6">
    <location>
        <begin position="1"/>
        <end position="78"/>
    </location>
</feature>
<name>A0A9W8GTV8_9FUNG</name>
<dbReference type="SUPFAM" id="SSF52540">
    <property type="entry name" value="P-loop containing nucleoside triphosphate hydrolases"/>
    <property type="match status" value="1"/>
</dbReference>
<evidence type="ECO:0000259" key="6">
    <source>
        <dbReference type="PROSITE" id="PS51192"/>
    </source>
</evidence>
<dbReference type="GO" id="GO:0034458">
    <property type="term" value="F:3'-5' RNA helicase activity"/>
    <property type="evidence" value="ECO:0007669"/>
    <property type="project" value="TreeGrafter"/>
</dbReference>
<keyword evidence="2" id="KW-0378">Hydrolase</keyword>
<dbReference type="InterPro" id="IPR014001">
    <property type="entry name" value="Helicase_ATP-bd"/>
</dbReference>
<dbReference type="CDD" id="cd18791">
    <property type="entry name" value="SF2_C_RHA"/>
    <property type="match status" value="1"/>
</dbReference>
<dbReference type="PANTHER" id="PTHR18934:SF91">
    <property type="entry name" value="PRE-MRNA-SPLICING FACTOR ATP-DEPENDENT RNA HELICASE PRP16"/>
    <property type="match status" value="1"/>
</dbReference>
<feature type="region of interest" description="Disordered" evidence="5">
    <location>
        <begin position="341"/>
        <end position="373"/>
    </location>
</feature>
<dbReference type="GO" id="GO:0003723">
    <property type="term" value="F:RNA binding"/>
    <property type="evidence" value="ECO:0007669"/>
    <property type="project" value="TreeGrafter"/>
</dbReference>
<evidence type="ECO:0008006" key="10">
    <source>
        <dbReference type="Google" id="ProtNLM"/>
    </source>
</evidence>
<dbReference type="GO" id="GO:0005524">
    <property type="term" value="F:ATP binding"/>
    <property type="evidence" value="ECO:0007669"/>
    <property type="project" value="UniProtKB-KW"/>
</dbReference>
<feature type="compositionally biased region" description="Basic residues" evidence="5">
    <location>
        <begin position="363"/>
        <end position="373"/>
    </location>
</feature>
<evidence type="ECO:0000313" key="8">
    <source>
        <dbReference type="EMBL" id="KAJ2749593.1"/>
    </source>
</evidence>
<evidence type="ECO:0000256" key="2">
    <source>
        <dbReference type="ARBA" id="ARBA00022801"/>
    </source>
</evidence>
<dbReference type="Proteomes" id="UP001140011">
    <property type="component" value="Unassembled WGS sequence"/>
</dbReference>
<reference evidence="8" key="1">
    <citation type="submission" date="2022-07" db="EMBL/GenBank/DDBJ databases">
        <title>Phylogenomic reconstructions and comparative analyses of Kickxellomycotina fungi.</title>
        <authorList>
            <person name="Reynolds N.K."/>
            <person name="Stajich J.E."/>
            <person name="Barry K."/>
            <person name="Grigoriev I.V."/>
            <person name="Crous P."/>
            <person name="Smith M.E."/>
        </authorList>
    </citation>
    <scope>NUCLEOTIDE SEQUENCE</scope>
    <source>
        <strain evidence="8">BCRC 34297</strain>
    </source>
</reference>
<dbReference type="InterPro" id="IPR027417">
    <property type="entry name" value="P-loop_NTPase"/>
</dbReference>
<keyword evidence="9" id="KW-1185">Reference proteome</keyword>
<dbReference type="GO" id="GO:0016787">
    <property type="term" value="F:hydrolase activity"/>
    <property type="evidence" value="ECO:0007669"/>
    <property type="project" value="UniProtKB-KW"/>
</dbReference>
<keyword evidence="1" id="KW-0547">Nucleotide-binding</keyword>
<dbReference type="PROSITE" id="PS51194">
    <property type="entry name" value="HELICASE_CTER"/>
    <property type="match status" value="1"/>
</dbReference>
<dbReference type="EMBL" id="JANBUH010000749">
    <property type="protein sequence ID" value="KAJ2749593.1"/>
    <property type="molecule type" value="Genomic_DNA"/>
</dbReference>
<dbReference type="InterPro" id="IPR001650">
    <property type="entry name" value="Helicase_C-like"/>
</dbReference>
<comment type="caution">
    <text evidence="8">The sequence shown here is derived from an EMBL/GenBank/DDBJ whole genome shotgun (WGS) entry which is preliminary data.</text>
</comment>
<proteinExistence type="predicted"/>
<sequence length="373" mass="42161">MADGVLLRETLTRRDLAQYTAIIMDEAHERTLNTDVLLELLKQIVAIRRDLKIIVTSATMNAQRFAHFFGNTPVLTIPGRTFPVEIMFSKSPCEDYADSAVCQVMTIHLSQSDGDILVFLPGQEDIEACCETLRERFSTIDDAKPLCVLPIYSQLPANFQAKIFEPAPTRKVVVATNIAETSLTVDGVKHIVDRGYYKLKEVVAIVSMLAVPSVFCWPKERLESDAAREKFFVPESNHLTLLSLYHQWYSNGCRDSWCTRHFVRSKSMRKASEACDQLEYMQCATAIDPKWLAEMGLMFFSLRDSGASRKKHADLHQAKTESEFQLAQEEEAARAAAERLRAQSRSVSRSHIATPGCANNIPRFKKPPRRTNI</sequence>
<evidence type="ECO:0000313" key="9">
    <source>
        <dbReference type="Proteomes" id="UP001140011"/>
    </source>
</evidence>
<dbReference type="Gene3D" id="3.40.50.300">
    <property type="entry name" value="P-loop containing nucleotide triphosphate hydrolases"/>
    <property type="match status" value="2"/>
</dbReference>
<dbReference type="PROSITE" id="PS51192">
    <property type="entry name" value="HELICASE_ATP_BIND_1"/>
    <property type="match status" value="1"/>
</dbReference>
<evidence type="ECO:0000256" key="4">
    <source>
        <dbReference type="ARBA" id="ARBA00022840"/>
    </source>
</evidence>
<dbReference type="AlphaFoldDB" id="A0A9W8GTV8"/>
<evidence type="ECO:0000259" key="7">
    <source>
        <dbReference type="PROSITE" id="PS51194"/>
    </source>
</evidence>
<protein>
    <recommendedName>
        <fullName evidence="10">RNA helicase</fullName>
    </recommendedName>
</protein>
<organism evidence="8 9">
    <name type="scientific">Coemansia pectinata</name>
    <dbReference type="NCBI Taxonomy" id="1052879"/>
    <lineage>
        <taxon>Eukaryota</taxon>
        <taxon>Fungi</taxon>
        <taxon>Fungi incertae sedis</taxon>
        <taxon>Zoopagomycota</taxon>
        <taxon>Kickxellomycotina</taxon>
        <taxon>Kickxellomycetes</taxon>
        <taxon>Kickxellales</taxon>
        <taxon>Kickxellaceae</taxon>
        <taxon>Coemansia</taxon>
    </lineage>
</organism>
<evidence type="ECO:0000256" key="5">
    <source>
        <dbReference type="SAM" id="MobiDB-lite"/>
    </source>
</evidence>
<evidence type="ECO:0000256" key="1">
    <source>
        <dbReference type="ARBA" id="ARBA00022741"/>
    </source>
</evidence>
<gene>
    <name evidence="8" type="ORF">GGI19_005578</name>
</gene>
<dbReference type="Pfam" id="PF00271">
    <property type="entry name" value="Helicase_C"/>
    <property type="match status" value="1"/>
</dbReference>
<feature type="domain" description="Helicase C-terminal" evidence="7">
    <location>
        <begin position="100"/>
        <end position="296"/>
    </location>
</feature>
<keyword evidence="4" id="KW-0067">ATP-binding</keyword>
<dbReference type="PANTHER" id="PTHR18934">
    <property type="entry name" value="ATP-DEPENDENT RNA HELICASE"/>
    <property type="match status" value="1"/>
</dbReference>
<keyword evidence="3" id="KW-0347">Helicase</keyword>
<accession>A0A9W8GTV8</accession>